<dbReference type="EMBL" id="UPTC01000084">
    <property type="protein sequence ID" value="VBB26255.1"/>
    <property type="molecule type" value="Genomic_DNA"/>
</dbReference>
<keyword evidence="5" id="KW-1185">Reference proteome</keyword>
<proteinExistence type="predicted"/>
<accession>A0A498S367</accession>
<organism evidence="4 5">
    <name type="scientific">Acanthocheilonema viteae</name>
    <name type="common">Filarial nematode worm</name>
    <name type="synonym">Dipetalonema viteae</name>
    <dbReference type="NCBI Taxonomy" id="6277"/>
    <lineage>
        <taxon>Eukaryota</taxon>
        <taxon>Metazoa</taxon>
        <taxon>Ecdysozoa</taxon>
        <taxon>Nematoda</taxon>
        <taxon>Chromadorea</taxon>
        <taxon>Rhabditida</taxon>
        <taxon>Spirurina</taxon>
        <taxon>Spiruromorpha</taxon>
        <taxon>Filarioidea</taxon>
        <taxon>Onchocercidae</taxon>
        <taxon>Acanthocheilonema</taxon>
    </lineage>
</organism>
<dbReference type="InterPro" id="IPR013320">
    <property type="entry name" value="ConA-like_dom_sf"/>
</dbReference>
<keyword evidence="1 2" id="KW-0430">Lectin</keyword>
<evidence type="ECO:0000313" key="4">
    <source>
        <dbReference type="EMBL" id="VBB26255.1"/>
    </source>
</evidence>
<name>A0A498S367_ACAVI</name>
<evidence type="ECO:0000313" key="5">
    <source>
        <dbReference type="Proteomes" id="UP000276991"/>
    </source>
</evidence>
<dbReference type="GO" id="GO:0030246">
    <property type="term" value="F:carbohydrate binding"/>
    <property type="evidence" value="ECO:0007669"/>
    <property type="project" value="UniProtKB-UniRule"/>
</dbReference>
<dbReference type="SUPFAM" id="SSF49899">
    <property type="entry name" value="Concanavalin A-like lectins/glucanases"/>
    <property type="match status" value="2"/>
</dbReference>
<dbReference type="InterPro" id="IPR044156">
    <property type="entry name" value="Galectin-like"/>
</dbReference>
<dbReference type="Proteomes" id="UP000276991">
    <property type="component" value="Unassembled WGS sequence"/>
</dbReference>
<sequence>MASSTSLESTTVVTDPVIPYTEMIANGLCPGQSIIIKGAVLHDLHQKRFVVEFCCGLLIQGDHRDDKALHFNPRFDTGSSWFGLSPDRQIVLNSLIGNRWGMEERYANVFKEGNEFSMRILVLANYFSIAVNGRYLCDYLHRIPITDIRTIFIEGNVRISTIEYHGIDNTTTPKQMEFTDKIDKLSINDIIRKPKVPLKMSLQTRLSYGAKVLFTGTPLMNAECFTINFLTAMEYFFHFRVDFAVGNEKITVNSNHFANFNYRRSSQLMRVESITVKGDLSLQKIEFRLFAILEIRP</sequence>
<dbReference type="AlphaFoldDB" id="A0A498S367"/>
<gene>
    <name evidence="4" type="ORF">NAV_LOCUS1085</name>
</gene>
<dbReference type="Gene3D" id="2.60.120.200">
    <property type="match status" value="3"/>
</dbReference>
<dbReference type="STRING" id="6277.A0A498S367"/>
<protein>
    <recommendedName>
        <fullName evidence="2">Galectin</fullName>
    </recommendedName>
</protein>
<dbReference type="OrthoDB" id="6251307at2759"/>
<evidence type="ECO:0000256" key="2">
    <source>
        <dbReference type="RuleBase" id="RU102079"/>
    </source>
</evidence>
<dbReference type="Pfam" id="PF00337">
    <property type="entry name" value="Gal-bind_lectin"/>
    <property type="match status" value="2"/>
</dbReference>
<dbReference type="CDD" id="cd00070">
    <property type="entry name" value="GLECT"/>
    <property type="match status" value="1"/>
</dbReference>
<dbReference type="GO" id="GO:0016936">
    <property type="term" value="F:galactoside binding"/>
    <property type="evidence" value="ECO:0007669"/>
    <property type="project" value="TreeGrafter"/>
</dbReference>
<reference evidence="4 5" key="1">
    <citation type="submission" date="2018-08" db="EMBL/GenBank/DDBJ databases">
        <authorList>
            <person name="Laetsch R D."/>
            <person name="Stevens L."/>
            <person name="Kumar S."/>
            <person name="Blaxter L. M."/>
        </authorList>
    </citation>
    <scope>NUCLEOTIDE SEQUENCE [LARGE SCALE GENOMIC DNA]</scope>
</reference>
<dbReference type="InterPro" id="IPR001079">
    <property type="entry name" value="Galectin_CRD"/>
</dbReference>
<dbReference type="SMART" id="SM00276">
    <property type="entry name" value="GLECT"/>
    <property type="match status" value="1"/>
</dbReference>
<feature type="domain" description="Galectin" evidence="3">
    <location>
        <begin position="198"/>
        <end position="297"/>
    </location>
</feature>
<dbReference type="SMART" id="SM00908">
    <property type="entry name" value="Gal-bind_lectin"/>
    <property type="match status" value="2"/>
</dbReference>
<evidence type="ECO:0000259" key="3">
    <source>
        <dbReference type="PROSITE" id="PS51304"/>
    </source>
</evidence>
<evidence type="ECO:0000256" key="1">
    <source>
        <dbReference type="ARBA" id="ARBA00022734"/>
    </source>
</evidence>
<dbReference type="PANTHER" id="PTHR11346">
    <property type="entry name" value="GALECTIN"/>
    <property type="match status" value="1"/>
</dbReference>
<dbReference type="PANTHER" id="PTHR11346:SF171">
    <property type="entry name" value="GALECTIN"/>
    <property type="match status" value="1"/>
</dbReference>
<feature type="domain" description="Galectin" evidence="3">
    <location>
        <begin position="20"/>
        <end position="165"/>
    </location>
</feature>
<dbReference type="PROSITE" id="PS51304">
    <property type="entry name" value="GALECTIN"/>
    <property type="match status" value="2"/>
</dbReference>